<organism evidence="4 5">
    <name type="scientific">Adiantum capillus-veneris</name>
    <name type="common">Maidenhair fern</name>
    <dbReference type="NCBI Taxonomy" id="13818"/>
    <lineage>
        <taxon>Eukaryota</taxon>
        <taxon>Viridiplantae</taxon>
        <taxon>Streptophyta</taxon>
        <taxon>Embryophyta</taxon>
        <taxon>Tracheophyta</taxon>
        <taxon>Polypodiopsida</taxon>
        <taxon>Polypodiidae</taxon>
        <taxon>Polypodiales</taxon>
        <taxon>Pteridineae</taxon>
        <taxon>Pteridaceae</taxon>
        <taxon>Vittarioideae</taxon>
        <taxon>Adiantum</taxon>
    </lineage>
</organism>
<dbReference type="Pfam" id="PF13812">
    <property type="entry name" value="PPR_3"/>
    <property type="match status" value="3"/>
</dbReference>
<dbReference type="EMBL" id="JABFUD020000019">
    <property type="protein sequence ID" value="KAI5065633.1"/>
    <property type="molecule type" value="Genomic_DNA"/>
</dbReference>
<feature type="repeat" description="PPR" evidence="2">
    <location>
        <begin position="357"/>
        <end position="391"/>
    </location>
</feature>
<gene>
    <name evidence="4" type="ORF">GOP47_0020328</name>
</gene>
<evidence type="ECO:0000256" key="1">
    <source>
        <dbReference type="ARBA" id="ARBA00022737"/>
    </source>
</evidence>
<protein>
    <recommendedName>
        <fullName evidence="3">PROP1-like PPR domain-containing protein</fullName>
    </recommendedName>
</protein>
<evidence type="ECO:0000259" key="3">
    <source>
        <dbReference type="Pfam" id="PF17177"/>
    </source>
</evidence>
<evidence type="ECO:0000313" key="5">
    <source>
        <dbReference type="Proteomes" id="UP000886520"/>
    </source>
</evidence>
<dbReference type="InterPro" id="IPR053343">
    <property type="entry name" value="PSII_mRNA-binding_protein"/>
</dbReference>
<dbReference type="OrthoDB" id="185373at2759"/>
<name>A0A9D4Z7Y1_ADICA</name>
<dbReference type="AlphaFoldDB" id="A0A9D4Z7Y1"/>
<sequence length="653" mass="74101">MVSLSIFAASTADLLQPQPLKQQVFSRVSVQPFKLHRLLRQPSSSLLINKDIRPQVHVLDTVHLQTVENPASEPRFLLQKAFLEQLALQEAKRKPSDKPTDAAGRAIAHCLRNVQQVSQVDAYLHGLQLDPHAFTTAIQKLGHWKMVEQAFILFQWLRVQPDPDKQPNVFIVSSLLSAMKACRYFVHFNFVMDEVRRRCMEPNLVMYNIIIECYERQGCHADAMSYFVELVQRSLVPSYPTFKSLLWSAENSLNLRQLLTTFLSAKDALLEAGMQNAVEELRDAASAICSRIISVGMLENKGSDYIVRLLEMAEQSTLELSAPHYDQILWDCRSGYMHCAVAKHVMTQRWKVSPPVDVGLCNHVMQLMGTEKKWWAALEVFENMKEKGPPPDETSYSLIRSQFNFLLKASKERRTCRWNMQLLEKMEAHGIKPDQYAWDTTLVACALKVDPDLAVYVFEKMIEKGHQPNVLSYGALLSTLEKGGLYDRAEQVWKHMRKMRVKPNIRAYTIMISVYGASQKYEELRWLLNEMSAAKVNWTLITYNALITVCAKANNGQGALEWMQKLTGGGFEPDDTSYSQLVIALSKGGQAELAKTMFIRSRQLGLDVSPTAVNCLIKVCSACDIELPVDLVPQLEKPSSMEFGAFEDEPQSD</sequence>
<feature type="repeat" description="PPR" evidence="2">
    <location>
        <begin position="203"/>
        <end position="237"/>
    </location>
</feature>
<dbReference type="InterPro" id="IPR033443">
    <property type="entry name" value="PROP1-like_PPR_dom"/>
</dbReference>
<dbReference type="PROSITE" id="PS51375">
    <property type="entry name" value="PPR"/>
    <property type="match status" value="5"/>
</dbReference>
<accession>A0A9D4Z7Y1</accession>
<proteinExistence type="predicted"/>
<feature type="domain" description="PROP1-like PPR" evidence="3">
    <location>
        <begin position="487"/>
        <end position="604"/>
    </location>
</feature>
<dbReference type="NCBIfam" id="TIGR00756">
    <property type="entry name" value="PPR"/>
    <property type="match status" value="3"/>
</dbReference>
<feature type="repeat" description="PPR" evidence="2">
    <location>
        <begin position="539"/>
        <end position="573"/>
    </location>
</feature>
<dbReference type="Gene3D" id="1.25.40.10">
    <property type="entry name" value="Tetratricopeptide repeat domain"/>
    <property type="match status" value="4"/>
</dbReference>
<dbReference type="InterPro" id="IPR002885">
    <property type="entry name" value="PPR_rpt"/>
</dbReference>
<dbReference type="InterPro" id="IPR011990">
    <property type="entry name" value="TPR-like_helical_dom_sf"/>
</dbReference>
<comment type="caution">
    <text evidence="4">The sequence shown here is derived from an EMBL/GenBank/DDBJ whole genome shotgun (WGS) entry which is preliminary data.</text>
</comment>
<feature type="repeat" description="PPR" evidence="2">
    <location>
        <begin position="469"/>
        <end position="503"/>
    </location>
</feature>
<keyword evidence="1" id="KW-0677">Repeat</keyword>
<reference evidence="4" key="1">
    <citation type="submission" date="2021-01" db="EMBL/GenBank/DDBJ databases">
        <title>Adiantum capillus-veneris genome.</title>
        <authorList>
            <person name="Fang Y."/>
            <person name="Liao Q."/>
        </authorList>
    </citation>
    <scope>NUCLEOTIDE SEQUENCE</scope>
    <source>
        <strain evidence="4">H3</strain>
        <tissue evidence="4">Leaf</tissue>
    </source>
</reference>
<dbReference type="Pfam" id="PF17177">
    <property type="entry name" value="PPR_long"/>
    <property type="match status" value="1"/>
</dbReference>
<dbReference type="Proteomes" id="UP000886520">
    <property type="component" value="Chromosome 19"/>
</dbReference>
<evidence type="ECO:0000313" key="4">
    <source>
        <dbReference type="EMBL" id="KAI5065633.1"/>
    </source>
</evidence>
<evidence type="ECO:0000256" key="2">
    <source>
        <dbReference type="PROSITE-ProRule" id="PRU00708"/>
    </source>
</evidence>
<keyword evidence="5" id="KW-1185">Reference proteome</keyword>
<dbReference type="PANTHER" id="PTHR47940:SF1">
    <property type="entry name" value="PROTEIN LOW PHOTOSYNTHETIC EFFICIENCY 1, CHLOROPLASTIC"/>
    <property type="match status" value="1"/>
</dbReference>
<dbReference type="PANTHER" id="PTHR47940">
    <property type="entry name" value="OS12G0283900 PROTEIN"/>
    <property type="match status" value="1"/>
</dbReference>
<feature type="repeat" description="PPR" evidence="2">
    <location>
        <begin position="434"/>
        <end position="468"/>
    </location>
</feature>